<dbReference type="Gene3D" id="3.40.50.150">
    <property type="entry name" value="Vaccinia Virus protein VP39"/>
    <property type="match status" value="1"/>
</dbReference>
<organism evidence="1 2">
    <name type="scientific">Microthyrium microscopicum</name>
    <dbReference type="NCBI Taxonomy" id="703497"/>
    <lineage>
        <taxon>Eukaryota</taxon>
        <taxon>Fungi</taxon>
        <taxon>Dikarya</taxon>
        <taxon>Ascomycota</taxon>
        <taxon>Pezizomycotina</taxon>
        <taxon>Dothideomycetes</taxon>
        <taxon>Dothideomycetes incertae sedis</taxon>
        <taxon>Microthyriales</taxon>
        <taxon>Microthyriaceae</taxon>
        <taxon>Microthyrium</taxon>
    </lineage>
</organism>
<keyword evidence="2" id="KW-1185">Reference proteome</keyword>
<proteinExistence type="predicted"/>
<keyword evidence="1" id="KW-0489">Methyltransferase</keyword>
<dbReference type="InterPro" id="IPR050508">
    <property type="entry name" value="Methyltransf_Superfamily"/>
</dbReference>
<dbReference type="OrthoDB" id="416496at2759"/>
<protein>
    <submittedName>
        <fullName evidence="1">S-adenosyl-L-methionine-dependent methyltransferase</fullName>
    </submittedName>
</protein>
<dbReference type="GO" id="GO:0032259">
    <property type="term" value="P:methylation"/>
    <property type="evidence" value="ECO:0007669"/>
    <property type="project" value="UniProtKB-KW"/>
</dbReference>
<accession>A0A6A6TZ78</accession>
<name>A0A6A6TZ78_9PEZI</name>
<feature type="non-terminal residue" evidence="1">
    <location>
        <position position="216"/>
    </location>
</feature>
<dbReference type="Pfam" id="PF13489">
    <property type="entry name" value="Methyltransf_23"/>
    <property type="match status" value="1"/>
</dbReference>
<dbReference type="CDD" id="cd02440">
    <property type="entry name" value="AdoMet_MTases"/>
    <property type="match status" value="1"/>
</dbReference>
<dbReference type="EMBL" id="MU004240">
    <property type="protein sequence ID" value="KAF2665389.1"/>
    <property type="molecule type" value="Genomic_DNA"/>
</dbReference>
<reference evidence="1" key="1">
    <citation type="journal article" date="2020" name="Stud. Mycol.">
        <title>101 Dothideomycetes genomes: a test case for predicting lifestyles and emergence of pathogens.</title>
        <authorList>
            <person name="Haridas S."/>
            <person name="Albert R."/>
            <person name="Binder M."/>
            <person name="Bloem J."/>
            <person name="Labutti K."/>
            <person name="Salamov A."/>
            <person name="Andreopoulos B."/>
            <person name="Baker S."/>
            <person name="Barry K."/>
            <person name="Bills G."/>
            <person name="Bluhm B."/>
            <person name="Cannon C."/>
            <person name="Castanera R."/>
            <person name="Culley D."/>
            <person name="Daum C."/>
            <person name="Ezra D."/>
            <person name="Gonzalez J."/>
            <person name="Henrissat B."/>
            <person name="Kuo A."/>
            <person name="Liang C."/>
            <person name="Lipzen A."/>
            <person name="Lutzoni F."/>
            <person name="Magnuson J."/>
            <person name="Mondo S."/>
            <person name="Nolan M."/>
            <person name="Ohm R."/>
            <person name="Pangilinan J."/>
            <person name="Park H.-J."/>
            <person name="Ramirez L."/>
            <person name="Alfaro M."/>
            <person name="Sun H."/>
            <person name="Tritt A."/>
            <person name="Yoshinaga Y."/>
            <person name="Zwiers L.-H."/>
            <person name="Turgeon B."/>
            <person name="Goodwin S."/>
            <person name="Spatafora J."/>
            <person name="Crous P."/>
            <person name="Grigoriev I."/>
        </authorList>
    </citation>
    <scope>NUCLEOTIDE SEQUENCE</scope>
    <source>
        <strain evidence="1">CBS 115976</strain>
    </source>
</reference>
<dbReference type="Proteomes" id="UP000799302">
    <property type="component" value="Unassembled WGS sequence"/>
</dbReference>
<evidence type="ECO:0000313" key="1">
    <source>
        <dbReference type="EMBL" id="KAF2665389.1"/>
    </source>
</evidence>
<gene>
    <name evidence="1" type="ORF">BT63DRAFT_354336</name>
</gene>
<evidence type="ECO:0000313" key="2">
    <source>
        <dbReference type="Proteomes" id="UP000799302"/>
    </source>
</evidence>
<dbReference type="InterPro" id="IPR029063">
    <property type="entry name" value="SAM-dependent_MTases_sf"/>
</dbReference>
<dbReference type="AlphaFoldDB" id="A0A6A6TZ78"/>
<dbReference type="GO" id="GO:0008168">
    <property type="term" value="F:methyltransferase activity"/>
    <property type="evidence" value="ECO:0007669"/>
    <property type="project" value="UniProtKB-KW"/>
</dbReference>
<dbReference type="SUPFAM" id="SSF53335">
    <property type="entry name" value="S-adenosyl-L-methionine-dependent methyltransferases"/>
    <property type="match status" value="1"/>
</dbReference>
<dbReference type="PANTHER" id="PTHR42912:SF83">
    <property type="entry name" value="METHYLTRANSFERASE TYPE 11 DOMAIN-CONTAINING PROTEIN"/>
    <property type="match status" value="1"/>
</dbReference>
<keyword evidence="1" id="KW-0808">Transferase</keyword>
<dbReference type="PANTHER" id="PTHR42912">
    <property type="entry name" value="METHYLTRANSFERASE"/>
    <property type="match status" value="1"/>
</dbReference>
<sequence>DAVDTASIWKTKHALGIEHDEAKLDWDESLAGINELRRKLASRARGHVLESAAGTGRQVGMYDGQKVQSLTLVDQSSAMLDFARDKWTKRKIQIATRFLLGDLGRDEVGEHLKPPGEDKFDTVVQTMGLCSTPEPVTMLKNLGKVVAPDGQILLLEHGRGKWRWLNRLLDHTALDHAKEHGCWWNRDIEDIVKKSGLEIEEFETHNFGTLFWIVLK</sequence>
<feature type="non-terminal residue" evidence="1">
    <location>
        <position position="1"/>
    </location>
</feature>